<evidence type="ECO:0000313" key="1">
    <source>
        <dbReference type="EMBL" id="TFK73516.1"/>
    </source>
</evidence>
<sequence>MSKGALYRPISGASEQSYQPYRFLRRPFSALLMIYQKTIAFAPESWIFYSVTSNGPVPLPDTLAEAFSIVPQPFTYLVTLLSTGISIATAFLYSRAIRHLLTISLTKPVSLFAITSVIRVAGKSPIKNFKRPAWTVASIICALALSAQTAGWATLLSPRIIELSTGVSGFTLDITNPEFLALSKVAFGNGELDVDTFTSIVPLIEQSGSAAASACIGLPAIFNFNRLSFINTTGGILPANLYVLPSAITPNESLPVVTFLDQILVTPNSFSRNYTVTQQGLTAEVDCHQQNLTSTTSPSVSINASQTTFAGQNIIAQEMTIGCPGGLTINASPVYGPATNDTGDPSGLFFGSCASSDNVTTQAIVTGIGNYAFIGSVVCTIRPKATIVDVRYIAPTSIFQVTNTTQFPSFIDVGNARQSTDAPEAGLLPLKIIDRAFAFAQGVGGNSIGDTLSSFFFSSGVTEDPTLASQLVTDLVGDYIKGVFEFSGTLLRASYTETNNQLFPNGTSDIPKSMRMRTNGTFVAETAGWQQRDAVVPAALLAPTFVTVLSIVLAVIAVLRTRNADIADDQDYFDPNNILHVMAAASAGGLPETFPPFSADKDDYFAHGQSVKVRFGHVKDNGRLGFVHAHNLSYP</sequence>
<proteinExistence type="predicted"/>
<accession>A0ACD3B789</accession>
<organism evidence="1 2">
    <name type="scientific">Pluteus cervinus</name>
    <dbReference type="NCBI Taxonomy" id="181527"/>
    <lineage>
        <taxon>Eukaryota</taxon>
        <taxon>Fungi</taxon>
        <taxon>Dikarya</taxon>
        <taxon>Basidiomycota</taxon>
        <taxon>Agaricomycotina</taxon>
        <taxon>Agaricomycetes</taxon>
        <taxon>Agaricomycetidae</taxon>
        <taxon>Agaricales</taxon>
        <taxon>Pluteineae</taxon>
        <taxon>Pluteaceae</taxon>
        <taxon>Pluteus</taxon>
    </lineage>
</organism>
<dbReference type="Proteomes" id="UP000308600">
    <property type="component" value="Unassembled WGS sequence"/>
</dbReference>
<name>A0ACD3B789_9AGAR</name>
<keyword evidence="2" id="KW-1185">Reference proteome</keyword>
<dbReference type="EMBL" id="ML208275">
    <property type="protein sequence ID" value="TFK73516.1"/>
    <property type="molecule type" value="Genomic_DNA"/>
</dbReference>
<reference evidence="1 2" key="1">
    <citation type="journal article" date="2019" name="Nat. Ecol. Evol.">
        <title>Megaphylogeny resolves global patterns of mushroom evolution.</title>
        <authorList>
            <person name="Varga T."/>
            <person name="Krizsan K."/>
            <person name="Foldi C."/>
            <person name="Dima B."/>
            <person name="Sanchez-Garcia M."/>
            <person name="Sanchez-Ramirez S."/>
            <person name="Szollosi G.J."/>
            <person name="Szarkandi J.G."/>
            <person name="Papp V."/>
            <person name="Albert L."/>
            <person name="Andreopoulos W."/>
            <person name="Angelini C."/>
            <person name="Antonin V."/>
            <person name="Barry K.W."/>
            <person name="Bougher N.L."/>
            <person name="Buchanan P."/>
            <person name="Buyck B."/>
            <person name="Bense V."/>
            <person name="Catcheside P."/>
            <person name="Chovatia M."/>
            <person name="Cooper J."/>
            <person name="Damon W."/>
            <person name="Desjardin D."/>
            <person name="Finy P."/>
            <person name="Geml J."/>
            <person name="Haridas S."/>
            <person name="Hughes K."/>
            <person name="Justo A."/>
            <person name="Karasinski D."/>
            <person name="Kautmanova I."/>
            <person name="Kiss B."/>
            <person name="Kocsube S."/>
            <person name="Kotiranta H."/>
            <person name="LaButti K.M."/>
            <person name="Lechner B.E."/>
            <person name="Liimatainen K."/>
            <person name="Lipzen A."/>
            <person name="Lukacs Z."/>
            <person name="Mihaltcheva S."/>
            <person name="Morgado L.N."/>
            <person name="Niskanen T."/>
            <person name="Noordeloos M.E."/>
            <person name="Ohm R.A."/>
            <person name="Ortiz-Santana B."/>
            <person name="Ovrebo C."/>
            <person name="Racz N."/>
            <person name="Riley R."/>
            <person name="Savchenko A."/>
            <person name="Shiryaev A."/>
            <person name="Soop K."/>
            <person name="Spirin V."/>
            <person name="Szebenyi C."/>
            <person name="Tomsovsky M."/>
            <person name="Tulloss R.E."/>
            <person name="Uehling J."/>
            <person name="Grigoriev I.V."/>
            <person name="Vagvolgyi C."/>
            <person name="Papp T."/>
            <person name="Martin F.M."/>
            <person name="Miettinen O."/>
            <person name="Hibbett D.S."/>
            <person name="Nagy L.G."/>
        </authorList>
    </citation>
    <scope>NUCLEOTIDE SEQUENCE [LARGE SCALE GENOMIC DNA]</scope>
    <source>
        <strain evidence="1 2">NL-1719</strain>
    </source>
</reference>
<protein>
    <submittedName>
        <fullName evidence="1">Uncharacterized protein</fullName>
    </submittedName>
</protein>
<gene>
    <name evidence="1" type="ORF">BDN72DRAFT_919749</name>
</gene>
<evidence type="ECO:0000313" key="2">
    <source>
        <dbReference type="Proteomes" id="UP000308600"/>
    </source>
</evidence>